<dbReference type="InterPro" id="IPR016064">
    <property type="entry name" value="NAD/diacylglycerol_kinase_sf"/>
</dbReference>
<dbReference type="OrthoDB" id="3171056at2"/>
<keyword evidence="4" id="KW-1185">Reference proteome</keyword>
<dbReference type="GO" id="GO:0016301">
    <property type="term" value="F:kinase activity"/>
    <property type="evidence" value="ECO:0007669"/>
    <property type="project" value="UniProtKB-KW"/>
</dbReference>
<keyword evidence="1" id="KW-1133">Transmembrane helix</keyword>
<gene>
    <name evidence="3" type="ORF">EXE58_07905</name>
</gene>
<evidence type="ECO:0000313" key="4">
    <source>
        <dbReference type="Proteomes" id="UP000294853"/>
    </source>
</evidence>
<keyword evidence="1" id="KW-0812">Transmembrane</keyword>
<dbReference type="Proteomes" id="UP000294853">
    <property type="component" value="Chromosome"/>
</dbReference>
<dbReference type="GO" id="GO:0005524">
    <property type="term" value="F:ATP binding"/>
    <property type="evidence" value="ECO:0007669"/>
    <property type="project" value="InterPro"/>
</dbReference>
<dbReference type="PANTHER" id="PTHR14969">
    <property type="entry name" value="SPHINGOSINE-1-PHOSPHATE PHOSPHOHYDROLASE"/>
    <property type="match status" value="1"/>
</dbReference>
<dbReference type="EMBL" id="CP038436">
    <property type="protein sequence ID" value="QBX55383.1"/>
    <property type="molecule type" value="Genomic_DNA"/>
</dbReference>
<dbReference type="Pfam" id="PF19279">
    <property type="entry name" value="YegS_C"/>
    <property type="match status" value="1"/>
</dbReference>
<dbReference type="PANTHER" id="PTHR14969:SF13">
    <property type="entry name" value="AT30094P"/>
    <property type="match status" value="1"/>
</dbReference>
<feature type="transmembrane region" description="Helical" evidence="1">
    <location>
        <begin position="78"/>
        <end position="98"/>
    </location>
</feature>
<dbReference type="SUPFAM" id="SSF48317">
    <property type="entry name" value="Acid phosphatase/Vanadium-dependent haloperoxidase"/>
    <property type="match status" value="1"/>
</dbReference>
<evidence type="ECO:0000256" key="1">
    <source>
        <dbReference type="SAM" id="Phobius"/>
    </source>
</evidence>
<dbReference type="GO" id="GO:0008654">
    <property type="term" value="P:phospholipid biosynthetic process"/>
    <property type="evidence" value="ECO:0007669"/>
    <property type="project" value="InterPro"/>
</dbReference>
<dbReference type="PROSITE" id="PS50146">
    <property type="entry name" value="DAGK"/>
    <property type="match status" value="1"/>
</dbReference>
<accession>A0A4P7IFL2</accession>
<feature type="domain" description="DAGKc" evidence="2">
    <location>
        <begin position="240"/>
        <end position="370"/>
    </location>
</feature>
<evidence type="ECO:0000259" key="2">
    <source>
        <dbReference type="PROSITE" id="PS50146"/>
    </source>
</evidence>
<evidence type="ECO:0000313" key="3">
    <source>
        <dbReference type="EMBL" id="QBX55383.1"/>
    </source>
</evidence>
<feature type="transmembrane region" description="Helical" evidence="1">
    <location>
        <begin position="180"/>
        <end position="197"/>
    </location>
</feature>
<dbReference type="InterPro" id="IPR000326">
    <property type="entry name" value="PAP2/HPO"/>
</dbReference>
<protein>
    <submittedName>
        <fullName evidence="3">YegS/Rv2252/BmrU family lipid kinase</fullName>
    </submittedName>
</protein>
<dbReference type="InterPro" id="IPR045540">
    <property type="entry name" value="YegS/DAGK_C"/>
</dbReference>
<dbReference type="Gene3D" id="3.40.50.10330">
    <property type="entry name" value="Probable inorganic polyphosphate/atp-NAD kinase, domain 1"/>
    <property type="match status" value="1"/>
</dbReference>
<dbReference type="SMART" id="SM00046">
    <property type="entry name" value="DAGKc"/>
    <property type="match status" value="1"/>
</dbReference>
<proteinExistence type="predicted"/>
<dbReference type="Gene3D" id="1.20.144.10">
    <property type="entry name" value="Phosphatidic acid phosphatase type 2/haloperoxidase"/>
    <property type="match status" value="1"/>
</dbReference>
<dbReference type="SUPFAM" id="SSF111331">
    <property type="entry name" value="NAD kinase/diacylglycerol kinase-like"/>
    <property type="match status" value="1"/>
</dbReference>
<dbReference type="CDD" id="cd03392">
    <property type="entry name" value="PAP2_like_2"/>
    <property type="match status" value="1"/>
</dbReference>
<keyword evidence="1" id="KW-0472">Membrane</keyword>
<dbReference type="InterPro" id="IPR036938">
    <property type="entry name" value="PAP2/HPO_sf"/>
</dbReference>
<feature type="transmembrane region" description="Helical" evidence="1">
    <location>
        <begin position="146"/>
        <end position="168"/>
    </location>
</feature>
<feature type="transmembrane region" description="Helical" evidence="1">
    <location>
        <begin position="105"/>
        <end position="126"/>
    </location>
</feature>
<dbReference type="NCBIfam" id="TIGR00147">
    <property type="entry name" value="YegS/Rv2252/BmrU family lipid kinase"/>
    <property type="match status" value="1"/>
</dbReference>
<dbReference type="AlphaFoldDB" id="A0A4P7IFL2"/>
<name>A0A4P7IFL2_9ACTN</name>
<dbReference type="Gene3D" id="2.60.200.40">
    <property type="match status" value="1"/>
</dbReference>
<dbReference type="Pfam" id="PF01569">
    <property type="entry name" value="PAP2"/>
    <property type="match status" value="1"/>
</dbReference>
<dbReference type="InterPro" id="IPR017438">
    <property type="entry name" value="ATP-NAD_kinase_N"/>
</dbReference>
<dbReference type="InterPro" id="IPR005218">
    <property type="entry name" value="Diacylglycerol/lipid_kinase"/>
</dbReference>
<feature type="transmembrane region" description="Helical" evidence="1">
    <location>
        <begin position="203"/>
        <end position="221"/>
    </location>
</feature>
<feature type="transmembrane region" description="Helical" evidence="1">
    <location>
        <begin position="25"/>
        <end position="43"/>
    </location>
</feature>
<dbReference type="SMART" id="SM00014">
    <property type="entry name" value="acidPPc"/>
    <property type="match status" value="1"/>
</dbReference>
<reference evidence="3 4" key="1">
    <citation type="submission" date="2019-03" db="EMBL/GenBank/DDBJ databases">
        <title>Three New Species of Nocardioides, Nocardioides euryhalodurans sp. nov., Nocardioides seonyuensis sp. nov. and Nocardioides eburneoflavus sp. nov. Iolated from Soil.</title>
        <authorList>
            <person name="Roh S.G."/>
            <person name="Lee C."/>
            <person name="Kim M.-K."/>
            <person name="Kim S.B."/>
        </authorList>
    </citation>
    <scope>NUCLEOTIDE SEQUENCE [LARGE SCALE GENOMIC DNA]</scope>
    <source>
        <strain evidence="3 4">MMS17-SY207-3</strain>
    </source>
</reference>
<organism evidence="3 4">
    <name type="scientific">Nocardioides seonyuensis</name>
    <dbReference type="NCBI Taxonomy" id="2518371"/>
    <lineage>
        <taxon>Bacteria</taxon>
        <taxon>Bacillati</taxon>
        <taxon>Actinomycetota</taxon>
        <taxon>Actinomycetes</taxon>
        <taxon>Propionibacteriales</taxon>
        <taxon>Nocardioidaceae</taxon>
        <taxon>Nocardioides</taxon>
    </lineage>
</organism>
<dbReference type="InterPro" id="IPR001206">
    <property type="entry name" value="Diacylglycerol_kinase_cat_dom"/>
</dbReference>
<keyword evidence="3" id="KW-0418">Kinase</keyword>
<dbReference type="Pfam" id="PF00781">
    <property type="entry name" value="DAGK_cat"/>
    <property type="match status" value="1"/>
</dbReference>
<sequence>MRSGYPLRPAGILLGVLDAPRRVPLQWAALCLLVFAALTWAVTGDRSPLDGFDQWGRRSEDWADENAPLVEVLRAIELGFNTIGMTVLTSLAAVWLFVRGQRRAAAFAVFVMVVTALATTVLKLWLGRDRPQWQDTVGLHDTHSFPSGHASSAAAFAGILIVLALLFVRRSQLRRLATGVALLWWLLVCADRVFLGRHFPSDVVGGSLLGAAVVLLGLAVLDPRPRSIAARNQPLPEVFVSQRRLAVVLNPIKVEDVGQFRAIVGDLARESGWSEPVWHYTTVEDPGTGMAEKASVEGADLVMVCGGDGTVREVCAELAGTGIPVGIVPAGTGNLLARNLGIPLYIRSAIDVALNGQDRAIDLVEVSGDGIEKTHFMVMAGMGFDAAIMEGVNDDIKKRIGWVAYVLSGLKSLMFPAVKVEIAIDDEEPTIHRARTVVVGNVGYLQAGMPLLPDAAIDDGLLDVVILHPKKFLSWIPLATRVLARSTRVDELIDRRTGQRVVLRAHTDTPRQLDGDSIGPGRELRMECIHGRLLVRVPR</sequence>
<dbReference type="KEGG" id="nsn:EXE58_07905"/>
<keyword evidence="3" id="KW-0808">Transferase</keyword>